<dbReference type="EMBL" id="JAWRVE010000220">
    <property type="protein sequence ID" value="KAL1848343.1"/>
    <property type="molecule type" value="Genomic_DNA"/>
</dbReference>
<keyword evidence="2 7" id="KW-0812">Transmembrane</keyword>
<keyword evidence="3 7" id="KW-1133">Transmembrane helix</keyword>
<evidence type="ECO:0000256" key="5">
    <source>
        <dbReference type="ARBA" id="ARBA00038359"/>
    </source>
</evidence>
<evidence type="ECO:0000313" key="9">
    <source>
        <dbReference type="EMBL" id="KAL1848343.1"/>
    </source>
</evidence>
<feature type="transmembrane region" description="Helical" evidence="7">
    <location>
        <begin position="58"/>
        <end position="82"/>
    </location>
</feature>
<dbReference type="PANTHER" id="PTHR33048:SF42">
    <property type="entry name" value="INTEGRAL MEMBRANE PROTEIN"/>
    <property type="match status" value="1"/>
</dbReference>
<comment type="caution">
    <text evidence="9">The sequence shown here is derived from an EMBL/GenBank/DDBJ whole genome shotgun (WGS) entry which is preliminary data.</text>
</comment>
<evidence type="ECO:0000256" key="1">
    <source>
        <dbReference type="ARBA" id="ARBA00004141"/>
    </source>
</evidence>
<accession>A0ABR3VYA6</accession>
<keyword evidence="4 7" id="KW-0472">Membrane</keyword>
<reference evidence="9 10" key="1">
    <citation type="journal article" date="2024" name="IMA Fungus">
        <title>IMA Genome - F19 : A genome assembly and annotation guide to empower mycologists, including annotated draft genome sequences of Ceratocystis pirilliformis, Diaporthe australafricana, Fusarium ophioides, Paecilomyces lecythidis, and Sporothrix stenoceras.</title>
        <authorList>
            <person name="Aylward J."/>
            <person name="Wilson A.M."/>
            <person name="Visagie C.M."/>
            <person name="Spraker J."/>
            <person name="Barnes I."/>
            <person name="Buitendag C."/>
            <person name="Ceriani C."/>
            <person name="Del Mar Angel L."/>
            <person name="du Plessis D."/>
            <person name="Fuchs T."/>
            <person name="Gasser K."/>
            <person name="Kramer D."/>
            <person name="Li W."/>
            <person name="Munsamy K."/>
            <person name="Piso A."/>
            <person name="Price J.L."/>
            <person name="Sonnekus B."/>
            <person name="Thomas C."/>
            <person name="van der Nest A."/>
            <person name="van Dijk A."/>
            <person name="van Heerden A."/>
            <person name="van Vuuren N."/>
            <person name="Yilmaz N."/>
            <person name="Duong T.A."/>
            <person name="van der Merwe N.A."/>
            <person name="Wingfield M.J."/>
            <person name="Wingfield B.D."/>
        </authorList>
    </citation>
    <scope>NUCLEOTIDE SEQUENCE [LARGE SCALE GENOMIC DNA]</scope>
    <source>
        <strain evidence="9 10">CMW 18300</strain>
    </source>
</reference>
<comment type="similarity">
    <text evidence="5">Belongs to the SAT4 family.</text>
</comment>
<keyword evidence="10" id="KW-1185">Reference proteome</keyword>
<dbReference type="Proteomes" id="UP001583177">
    <property type="component" value="Unassembled WGS sequence"/>
</dbReference>
<evidence type="ECO:0000256" key="6">
    <source>
        <dbReference type="SAM" id="MobiDB-lite"/>
    </source>
</evidence>
<protein>
    <recommendedName>
        <fullName evidence="8">Rhodopsin domain-containing protein</fullName>
    </recommendedName>
</protein>
<comment type="subcellular location">
    <subcellularLocation>
        <location evidence="1">Membrane</location>
        <topology evidence="1">Multi-pass membrane protein</topology>
    </subcellularLocation>
</comment>
<feature type="transmembrane region" description="Helical" evidence="7">
    <location>
        <begin position="20"/>
        <end position="38"/>
    </location>
</feature>
<feature type="domain" description="Rhodopsin" evidence="8">
    <location>
        <begin position="2"/>
        <end position="82"/>
    </location>
</feature>
<evidence type="ECO:0000256" key="3">
    <source>
        <dbReference type="ARBA" id="ARBA00022989"/>
    </source>
</evidence>
<evidence type="ECO:0000313" key="10">
    <source>
        <dbReference type="Proteomes" id="UP001583177"/>
    </source>
</evidence>
<evidence type="ECO:0000259" key="8">
    <source>
        <dbReference type="Pfam" id="PF20684"/>
    </source>
</evidence>
<dbReference type="Pfam" id="PF20684">
    <property type="entry name" value="Fung_rhodopsin"/>
    <property type="match status" value="1"/>
</dbReference>
<dbReference type="PANTHER" id="PTHR33048">
    <property type="entry name" value="PTH11-LIKE INTEGRAL MEMBRANE PROTEIN (AFU_ORTHOLOGUE AFUA_5G11245)"/>
    <property type="match status" value="1"/>
</dbReference>
<organism evidence="9 10">
    <name type="scientific">Diaporthe australafricana</name>
    <dbReference type="NCBI Taxonomy" id="127596"/>
    <lineage>
        <taxon>Eukaryota</taxon>
        <taxon>Fungi</taxon>
        <taxon>Dikarya</taxon>
        <taxon>Ascomycota</taxon>
        <taxon>Pezizomycotina</taxon>
        <taxon>Sordariomycetes</taxon>
        <taxon>Sordariomycetidae</taxon>
        <taxon>Diaporthales</taxon>
        <taxon>Diaporthaceae</taxon>
        <taxon>Diaporthe</taxon>
    </lineage>
</organism>
<proteinExistence type="inferred from homology"/>
<dbReference type="InterPro" id="IPR049326">
    <property type="entry name" value="Rhodopsin_dom_fungi"/>
</dbReference>
<sequence length="323" mass="35490">MAVLPWRIIWETRMERKEKVGVLIAMSMGLCAGAAAFAKCSQIPQISFFDETYTGASLVIWGAAEPAITIMAASIPALRVLLTDFKRFTQRRLSDQSESQGSNFDFWDDGYRQSRRSLFKWDIFGNSKSVDPSKSTGTTTEISCGDTTTLAPPAGLAHIWRPDSADLPPTFDCKMFGAVETDNSEDSTPEPSISIPTPTRPALSHNYPNLSQQLENFLWSRSNSYAGTLPDSIYEGEIVPVVNAVVVNKETTAKATKKRFLTGRKHFAGGFKGSENDDSDQDAWSLSSKLEHGQAGEGAFLMHSGAPDHFVVVQTTEITIEFE</sequence>
<evidence type="ECO:0000256" key="4">
    <source>
        <dbReference type="ARBA" id="ARBA00023136"/>
    </source>
</evidence>
<evidence type="ECO:0000256" key="2">
    <source>
        <dbReference type="ARBA" id="ARBA00022692"/>
    </source>
</evidence>
<gene>
    <name evidence="9" type="ORF">Daus18300_013625</name>
</gene>
<feature type="region of interest" description="Disordered" evidence="6">
    <location>
        <begin position="181"/>
        <end position="200"/>
    </location>
</feature>
<name>A0ABR3VYA6_9PEZI</name>
<dbReference type="InterPro" id="IPR052337">
    <property type="entry name" value="SAT4-like"/>
</dbReference>
<evidence type="ECO:0000256" key="7">
    <source>
        <dbReference type="SAM" id="Phobius"/>
    </source>
</evidence>